<sequence length="66" mass="7047">AVVDDAVAWVEKKAEKLSEEEGVGPYASPATCMPSDLDAIATGILPAVPSQETEEKMEAKKLEDEQ</sequence>
<feature type="non-terminal residue" evidence="1">
    <location>
        <position position="66"/>
    </location>
</feature>
<dbReference type="OrthoDB" id="3797550at2759"/>
<name>A0A6G1KFR2_9PLEO</name>
<dbReference type="EMBL" id="MU005767">
    <property type="protein sequence ID" value="KAF2711664.1"/>
    <property type="molecule type" value="Genomic_DNA"/>
</dbReference>
<accession>A0A6G1KFR2</accession>
<proteinExistence type="predicted"/>
<reference evidence="1" key="1">
    <citation type="journal article" date="2020" name="Stud. Mycol.">
        <title>101 Dothideomycetes genomes: a test case for predicting lifestyles and emergence of pathogens.</title>
        <authorList>
            <person name="Haridas S."/>
            <person name="Albert R."/>
            <person name="Binder M."/>
            <person name="Bloem J."/>
            <person name="Labutti K."/>
            <person name="Salamov A."/>
            <person name="Andreopoulos B."/>
            <person name="Baker S."/>
            <person name="Barry K."/>
            <person name="Bills G."/>
            <person name="Bluhm B."/>
            <person name="Cannon C."/>
            <person name="Castanera R."/>
            <person name="Culley D."/>
            <person name="Daum C."/>
            <person name="Ezra D."/>
            <person name="Gonzalez J."/>
            <person name="Henrissat B."/>
            <person name="Kuo A."/>
            <person name="Liang C."/>
            <person name="Lipzen A."/>
            <person name="Lutzoni F."/>
            <person name="Magnuson J."/>
            <person name="Mondo S."/>
            <person name="Nolan M."/>
            <person name="Ohm R."/>
            <person name="Pangilinan J."/>
            <person name="Park H.-J."/>
            <person name="Ramirez L."/>
            <person name="Alfaro M."/>
            <person name="Sun H."/>
            <person name="Tritt A."/>
            <person name="Yoshinaga Y."/>
            <person name="Zwiers L.-H."/>
            <person name="Turgeon B."/>
            <person name="Goodwin S."/>
            <person name="Spatafora J."/>
            <person name="Crous P."/>
            <person name="Grigoriev I."/>
        </authorList>
    </citation>
    <scope>NUCLEOTIDE SEQUENCE</scope>
    <source>
        <strain evidence="1">CBS 279.74</strain>
    </source>
</reference>
<dbReference type="Proteomes" id="UP000799428">
    <property type="component" value="Unassembled WGS sequence"/>
</dbReference>
<organism evidence="1 2">
    <name type="scientific">Pleomassaria siparia CBS 279.74</name>
    <dbReference type="NCBI Taxonomy" id="1314801"/>
    <lineage>
        <taxon>Eukaryota</taxon>
        <taxon>Fungi</taxon>
        <taxon>Dikarya</taxon>
        <taxon>Ascomycota</taxon>
        <taxon>Pezizomycotina</taxon>
        <taxon>Dothideomycetes</taxon>
        <taxon>Pleosporomycetidae</taxon>
        <taxon>Pleosporales</taxon>
        <taxon>Pleomassariaceae</taxon>
        <taxon>Pleomassaria</taxon>
    </lineage>
</organism>
<gene>
    <name evidence="1" type="ORF">K504DRAFT_351973</name>
</gene>
<feature type="non-terminal residue" evidence="1">
    <location>
        <position position="1"/>
    </location>
</feature>
<keyword evidence="2" id="KW-1185">Reference proteome</keyword>
<dbReference type="AlphaFoldDB" id="A0A6G1KFR2"/>
<evidence type="ECO:0000313" key="2">
    <source>
        <dbReference type="Proteomes" id="UP000799428"/>
    </source>
</evidence>
<evidence type="ECO:0000313" key="1">
    <source>
        <dbReference type="EMBL" id="KAF2711664.1"/>
    </source>
</evidence>
<protein>
    <submittedName>
        <fullName evidence="1">Uncharacterized protein</fullName>
    </submittedName>
</protein>